<accession>A0A5K7ZBU9</accession>
<feature type="transmembrane region" description="Helical" evidence="1">
    <location>
        <begin position="31"/>
        <end position="47"/>
    </location>
</feature>
<feature type="transmembrane region" description="Helical" evidence="1">
    <location>
        <begin position="208"/>
        <end position="236"/>
    </location>
</feature>
<feature type="transmembrane region" description="Helical" evidence="1">
    <location>
        <begin position="75"/>
        <end position="93"/>
    </location>
</feature>
<dbReference type="Proteomes" id="UP000425960">
    <property type="component" value="Chromosome"/>
</dbReference>
<dbReference type="AlphaFoldDB" id="A0A5K7ZBU9"/>
<dbReference type="RefSeq" id="WP_155320782.1">
    <property type="nucleotide sequence ID" value="NZ_AP021876.1"/>
</dbReference>
<evidence type="ECO:0000256" key="1">
    <source>
        <dbReference type="SAM" id="Phobius"/>
    </source>
</evidence>
<keyword evidence="1" id="KW-0472">Membrane</keyword>
<keyword evidence="1" id="KW-1133">Transmembrane helix</keyword>
<dbReference type="KEGG" id="dov:DSCO28_02040"/>
<organism evidence="2 3">
    <name type="scientific">Desulfosarcina ovata subsp. sediminis</name>
    <dbReference type="NCBI Taxonomy" id="885957"/>
    <lineage>
        <taxon>Bacteria</taxon>
        <taxon>Pseudomonadati</taxon>
        <taxon>Thermodesulfobacteriota</taxon>
        <taxon>Desulfobacteria</taxon>
        <taxon>Desulfobacterales</taxon>
        <taxon>Desulfosarcinaceae</taxon>
        <taxon>Desulfosarcina</taxon>
    </lineage>
</organism>
<feature type="transmembrane region" description="Helical" evidence="1">
    <location>
        <begin position="175"/>
        <end position="196"/>
    </location>
</feature>
<proteinExistence type="predicted"/>
<protein>
    <submittedName>
        <fullName evidence="2">Uncharacterized protein</fullName>
    </submittedName>
</protein>
<sequence>MKVEENNNVIPEFLIQLTTGLSGHIKSASRLWLGLAIISIVTISFTINTQELREQKINKEISLPFSLGKIHRNEFYPFSASLLSILIIAFGAAQAQSIRSRKMLNKALREMKTTIKLPGGCDIRDSIDVISVNSINRTVPLAQLLLGKYQFYPEKNHQNCILKIISVLYQIVLKFVSYLVVYCLPGYALFVAFYYGKLFDKTTTLWGLPIIILWFVATVGAVILIQLLLLEILYAVRSVGKIYNIIK</sequence>
<dbReference type="EMBL" id="AP021876">
    <property type="protein sequence ID" value="BBO79638.1"/>
    <property type="molecule type" value="Genomic_DNA"/>
</dbReference>
<reference evidence="2 3" key="1">
    <citation type="submission" date="2019-11" db="EMBL/GenBank/DDBJ databases">
        <title>Comparative genomics of hydrocarbon-degrading Desulfosarcina strains.</title>
        <authorList>
            <person name="Watanabe M."/>
            <person name="Kojima H."/>
            <person name="Fukui M."/>
        </authorList>
    </citation>
    <scope>NUCLEOTIDE SEQUENCE [LARGE SCALE GENOMIC DNA]</scope>
    <source>
        <strain evidence="2 3">28bB2T</strain>
    </source>
</reference>
<gene>
    <name evidence="2" type="ORF">DSCO28_02040</name>
</gene>
<name>A0A5K7ZBU9_9BACT</name>
<evidence type="ECO:0000313" key="2">
    <source>
        <dbReference type="EMBL" id="BBO79638.1"/>
    </source>
</evidence>
<evidence type="ECO:0000313" key="3">
    <source>
        <dbReference type="Proteomes" id="UP000425960"/>
    </source>
</evidence>
<keyword evidence="1" id="KW-0812">Transmembrane</keyword>